<protein>
    <submittedName>
        <fullName evidence="3">Fatty acid desaturase</fullName>
    </submittedName>
</protein>
<keyword evidence="2" id="KW-0472">Membrane</keyword>
<dbReference type="OrthoDB" id="1461976at2759"/>
<name>A0A9E7L736_9LILI</name>
<dbReference type="EMBL" id="CP097511">
    <property type="protein sequence ID" value="URE48308.1"/>
    <property type="molecule type" value="Genomic_DNA"/>
</dbReference>
<proteinExistence type="predicted"/>
<organism evidence="3 4">
    <name type="scientific">Musa troglodytarum</name>
    <name type="common">fe'i banana</name>
    <dbReference type="NCBI Taxonomy" id="320322"/>
    <lineage>
        <taxon>Eukaryota</taxon>
        <taxon>Viridiplantae</taxon>
        <taxon>Streptophyta</taxon>
        <taxon>Embryophyta</taxon>
        <taxon>Tracheophyta</taxon>
        <taxon>Spermatophyta</taxon>
        <taxon>Magnoliopsida</taxon>
        <taxon>Liliopsida</taxon>
        <taxon>Zingiberales</taxon>
        <taxon>Musaceae</taxon>
        <taxon>Musa</taxon>
    </lineage>
</organism>
<dbReference type="PANTHER" id="PTHR32100">
    <property type="entry name" value="OMEGA-6 FATTY ACID DESATURASE, CHLOROPLASTIC"/>
    <property type="match status" value="1"/>
</dbReference>
<evidence type="ECO:0000313" key="4">
    <source>
        <dbReference type="Proteomes" id="UP001055439"/>
    </source>
</evidence>
<dbReference type="Proteomes" id="UP001055439">
    <property type="component" value="Chromosome 9"/>
</dbReference>
<dbReference type="InterPro" id="IPR012171">
    <property type="entry name" value="Fatty_acid_desaturase"/>
</dbReference>
<accession>A0A9E7L736</accession>
<feature type="transmembrane region" description="Helical" evidence="2">
    <location>
        <begin position="42"/>
        <end position="61"/>
    </location>
</feature>
<keyword evidence="2" id="KW-1133">Transmembrane helix</keyword>
<keyword evidence="2" id="KW-0812">Transmembrane</keyword>
<feature type="region of interest" description="Disordered" evidence="1">
    <location>
        <begin position="272"/>
        <end position="296"/>
    </location>
</feature>
<feature type="compositionally biased region" description="Low complexity" evidence="1">
    <location>
        <begin position="280"/>
        <end position="296"/>
    </location>
</feature>
<dbReference type="GO" id="GO:0016491">
    <property type="term" value="F:oxidoreductase activity"/>
    <property type="evidence" value="ECO:0007669"/>
    <property type="project" value="InterPro"/>
</dbReference>
<feature type="transmembrane region" description="Helical" evidence="2">
    <location>
        <begin position="128"/>
        <end position="148"/>
    </location>
</feature>
<reference evidence="3" key="1">
    <citation type="submission" date="2022-05" db="EMBL/GenBank/DDBJ databases">
        <title>The Musa troglodytarum L. genome provides insights into the mechanism of non-climacteric behaviour and enrichment of carotenoids.</title>
        <authorList>
            <person name="Wang J."/>
        </authorList>
    </citation>
    <scope>NUCLEOTIDE SEQUENCE</scope>
    <source>
        <tissue evidence="3">Leaf</tissue>
    </source>
</reference>
<evidence type="ECO:0000313" key="3">
    <source>
        <dbReference type="EMBL" id="URE48308.1"/>
    </source>
</evidence>
<sequence length="296" mass="32875">MTTTEVPLRCSPTEKLPFTLGQIKKAIPPHCFDRSVIRSFSYAVRDLLFAALFLYVAVAHIPKLSLGLGLALAAWPLYRVLQGCVLTGLWYSHHRHHSNTGSIERDEVFVPKLKATLSWYSKYLNNPLGRIVTLAVTLTLGWPMYLAFNISGRPYPRFACHFDPYGAIFSDHEWAQIFISDAGLMATSSPSGFAAGLRPVVARCLACRAILSGWLVLITYCRTRAALPPRLGEWGWLRGHRDGGRGLRCTTWCSTTSRTPVAHHLFSAMRTTTPWRRPGSSSHSLASTTDSAGLRC</sequence>
<dbReference type="AlphaFoldDB" id="A0A9E7L736"/>
<keyword evidence="4" id="KW-1185">Reference proteome</keyword>
<evidence type="ECO:0000256" key="1">
    <source>
        <dbReference type="SAM" id="MobiDB-lite"/>
    </source>
</evidence>
<gene>
    <name evidence="3" type="ORF">MUK42_01506</name>
</gene>
<evidence type="ECO:0000256" key="2">
    <source>
        <dbReference type="SAM" id="Phobius"/>
    </source>
</evidence>